<comment type="caution">
    <text evidence="1">The sequence shown here is derived from an EMBL/GenBank/DDBJ whole genome shotgun (WGS) entry which is preliminary data.</text>
</comment>
<evidence type="ECO:0000313" key="1">
    <source>
        <dbReference type="EMBL" id="GJC85365.1"/>
    </source>
</evidence>
<gene>
    <name evidence="1" type="ORF">ColLi_08203</name>
</gene>
<keyword evidence="2" id="KW-1185">Reference proteome</keyword>
<reference evidence="1 2" key="1">
    <citation type="submission" date="2021-07" db="EMBL/GenBank/DDBJ databases">
        <title>Genome data of Colletotrichum spaethianum.</title>
        <authorList>
            <person name="Utami Y.D."/>
            <person name="Hiruma K."/>
        </authorList>
    </citation>
    <scope>NUCLEOTIDE SEQUENCE [LARGE SCALE GENOMIC DNA]</scope>
    <source>
        <strain evidence="1 2">MAFF 242679</strain>
    </source>
</reference>
<name>A0AA37GRA1_9PEZI</name>
<accession>A0AA37GRA1</accession>
<dbReference type="EMBL" id="BPPX01000017">
    <property type="protein sequence ID" value="GJC85365.1"/>
    <property type="molecule type" value="Genomic_DNA"/>
</dbReference>
<proteinExistence type="predicted"/>
<protein>
    <submittedName>
        <fullName evidence="1">Uncharacterized protein</fullName>
    </submittedName>
</protein>
<organism evidence="1 2">
    <name type="scientific">Colletotrichum liriopes</name>
    <dbReference type="NCBI Taxonomy" id="708192"/>
    <lineage>
        <taxon>Eukaryota</taxon>
        <taxon>Fungi</taxon>
        <taxon>Dikarya</taxon>
        <taxon>Ascomycota</taxon>
        <taxon>Pezizomycotina</taxon>
        <taxon>Sordariomycetes</taxon>
        <taxon>Hypocreomycetidae</taxon>
        <taxon>Glomerellales</taxon>
        <taxon>Glomerellaceae</taxon>
        <taxon>Colletotrichum</taxon>
        <taxon>Colletotrichum spaethianum species complex</taxon>
    </lineage>
</organism>
<dbReference type="Proteomes" id="UP001055172">
    <property type="component" value="Unassembled WGS sequence"/>
</dbReference>
<evidence type="ECO:0000313" key="2">
    <source>
        <dbReference type="Proteomes" id="UP001055172"/>
    </source>
</evidence>
<sequence length="154" mass="17558">MLCKVCIDAIHYRKGWVRNDRDAVDPHILLAHHGSVASLESSARNACEVNKENQSKMRDFDLQWTSRHDAAQTARLPGQMLHDFEGLVTICAIINIVQEAEMESVGMDLLISVTFESDFRDEIPTLKDISGTYIVLRGLCEFTLRDHCRDHEFL</sequence>
<dbReference type="AlphaFoldDB" id="A0AA37GRA1"/>